<dbReference type="EMBL" id="JAUEPO010000003">
    <property type="protein sequence ID" value="KAK3328263.1"/>
    <property type="molecule type" value="Genomic_DNA"/>
</dbReference>
<evidence type="ECO:0000313" key="2">
    <source>
        <dbReference type="Proteomes" id="UP001286456"/>
    </source>
</evidence>
<gene>
    <name evidence="1" type="ORF">B0T19DRAFT_185992</name>
</gene>
<protein>
    <submittedName>
        <fullName evidence="1">Uncharacterized protein</fullName>
    </submittedName>
</protein>
<keyword evidence="2" id="KW-1185">Reference proteome</keyword>
<organism evidence="1 2">
    <name type="scientific">Cercophora scortea</name>
    <dbReference type="NCBI Taxonomy" id="314031"/>
    <lineage>
        <taxon>Eukaryota</taxon>
        <taxon>Fungi</taxon>
        <taxon>Dikarya</taxon>
        <taxon>Ascomycota</taxon>
        <taxon>Pezizomycotina</taxon>
        <taxon>Sordariomycetes</taxon>
        <taxon>Sordariomycetidae</taxon>
        <taxon>Sordariales</taxon>
        <taxon>Lasiosphaeriaceae</taxon>
        <taxon>Cercophora</taxon>
    </lineage>
</organism>
<dbReference type="Proteomes" id="UP001286456">
    <property type="component" value="Unassembled WGS sequence"/>
</dbReference>
<accession>A0AAE0ME06</accession>
<sequence length="119" mass="13102">MGGVILFLLFHLFLPGVLGVFVTLGGLLSGAMLVFSFLLVPANDSPLTFGIMISFPVRWLQPLEMKARLAVVVVVVVVVVRRECLLCLGRLELWTQRSGFVGTRTRTGICKEVGWRQGN</sequence>
<dbReference type="AlphaFoldDB" id="A0AAE0ME06"/>
<reference evidence="1" key="1">
    <citation type="journal article" date="2023" name="Mol. Phylogenet. Evol.">
        <title>Genome-scale phylogeny and comparative genomics of the fungal order Sordariales.</title>
        <authorList>
            <person name="Hensen N."/>
            <person name="Bonometti L."/>
            <person name="Westerberg I."/>
            <person name="Brannstrom I.O."/>
            <person name="Guillou S."/>
            <person name="Cros-Aarteil S."/>
            <person name="Calhoun S."/>
            <person name="Haridas S."/>
            <person name="Kuo A."/>
            <person name="Mondo S."/>
            <person name="Pangilinan J."/>
            <person name="Riley R."/>
            <person name="LaButti K."/>
            <person name="Andreopoulos B."/>
            <person name="Lipzen A."/>
            <person name="Chen C."/>
            <person name="Yan M."/>
            <person name="Daum C."/>
            <person name="Ng V."/>
            <person name="Clum A."/>
            <person name="Steindorff A."/>
            <person name="Ohm R.A."/>
            <person name="Martin F."/>
            <person name="Silar P."/>
            <person name="Natvig D.O."/>
            <person name="Lalanne C."/>
            <person name="Gautier V."/>
            <person name="Ament-Velasquez S.L."/>
            <person name="Kruys A."/>
            <person name="Hutchinson M.I."/>
            <person name="Powell A.J."/>
            <person name="Barry K."/>
            <person name="Miller A.N."/>
            <person name="Grigoriev I.V."/>
            <person name="Debuchy R."/>
            <person name="Gladieux P."/>
            <person name="Hiltunen Thoren M."/>
            <person name="Johannesson H."/>
        </authorList>
    </citation>
    <scope>NUCLEOTIDE SEQUENCE</scope>
    <source>
        <strain evidence="1">SMH4131-1</strain>
    </source>
</reference>
<reference evidence="1" key="2">
    <citation type="submission" date="2023-06" db="EMBL/GenBank/DDBJ databases">
        <authorList>
            <consortium name="Lawrence Berkeley National Laboratory"/>
            <person name="Haridas S."/>
            <person name="Hensen N."/>
            <person name="Bonometti L."/>
            <person name="Westerberg I."/>
            <person name="Brannstrom I.O."/>
            <person name="Guillou S."/>
            <person name="Cros-Aarteil S."/>
            <person name="Calhoun S."/>
            <person name="Kuo A."/>
            <person name="Mondo S."/>
            <person name="Pangilinan J."/>
            <person name="Riley R."/>
            <person name="Labutti K."/>
            <person name="Andreopoulos B."/>
            <person name="Lipzen A."/>
            <person name="Chen C."/>
            <person name="Yanf M."/>
            <person name="Daum C."/>
            <person name="Ng V."/>
            <person name="Clum A."/>
            <person name="Steindorff A."/>
            <person name="Ohm R."/>
            <person name="Martin F."/>
            <person name="Silar P."/>
            <person name="Natvig D."/>
            <person name="Lalanne C."/>
            <person name="Gautier V."/>
            <person name="Ament-Velasquez S.L."/>
            <person name="Kruys A."/>
            <person name="Hutchinson M.I."/>
            <person name="Powell A.J."/>
            <person name="Barry K."/>
            <person name="Miller A.N."/>
            <person name="Grigoriev I.V."/>
            <person name="Debuchy R."/>
            <person name="Gladieux P."/>
            <person name="Thoren M.H."/>
            <person name="Johannesson H."/>
        </authorList>
    </citation>
    <scope>NUCLEOTIDE SEQUENCE</scope>
    <source>
        <strain evidence="1">SMH4131-1</strain>
    </source>
</reference>
<proteinExistence type="predicted"/>
<comment type="caution">
    <text evidence="1">The sequence shown here is derived from an EMBL/GenBank/DDBJ whole genome shotgun (WGS) entry which is preliminary data.</text>
</comment>
<name>A0AAE0ME06_9PEZI</name>
<evidence type="ECO:0000313" key="1">
    <source>
        <dbReference type="EMBL" id="KAK3328263.1"/>
    </source>
</evidence>